<evidence type="ECO:0000256" key="1">
    <source>
        <dbReference type="ARBA" id="ARBA00022737"/>
    </source>
</evidence>
<dbReference type="Proteomes" id="UP000054771">
    <property type="component" value="Unassembled WGS sequence"/>
</dbReference>
<keyword evidence="1" id="KW-0677">Repeat</keyword>
<feature type="repeat" description="ANK" evidence="3">
    <location>
        <begin position="1168"/>
        <end position="1200"/>
    </location>
</feature>
<protein>
    <recommendedName>
        <fullName evidence="5">NACHT domain-containing protein</fullName>
    </recommendedName>
</protein>
<feature type="repeat" description="ANK" evidence="3">
    <location>
        <begin position="941"/>
        <end position="975"/>
    </location>
</feature>
<evidence type="ECO:0000256" key="3">
    <source>
        <dbReference type="PROSITE-ProRule" id="PRU00023"/>
    </source>
</evidence>
<gene>
    <name evidence="6" type="ORF">ASPCAL07572</name>
</gene>
<dbReference type="Gene3D" id="3.40.50.300">
    <property type="entry name" value="P-loop containing nucleotide triphosphate hydrolases"/>
    <property type="match status" value="1"/>
</dbReference>
<dbReference type="InterPro" id="IPR002110">
    <property type="entry name" value="Ankyrin_rpt"/>
</dbReference>
<dbReference type="STRING" id="454130.A0A0U5GMV8"/>
<reference evidence="7" key="1">
    <citation type="journal article" date="2016" name="Genome Announc.">
        <title>Draft genome sequences of fungus Aspergillus calidoustus.</title>
        <authorList>
            <person name="Horn F."/>
            <person name="Linde J."/>
            <person name="Mattern D.J."/>
            <person name="Walther G."/>
            <person name="Guthke R."/>
            <person name="Scherlach K."/>
            <person name="Martin K."/>
            <person name="Brakhage A.A."/>
            <person name="Petzke L."/>
            <person name="Valiante V."/>
        </authorList>
    </citation>
    <scope>NUCLEOTIDE SEQUENCE [LARGE SCALE GENOMIC DNA]</scope>
    <source>
        <strain evidence="7">SF006504</strain>
    </source>
</reference>
<keyword evidence="7" id="KW-1185">Reference proteome</keyword>
<dbReference type="InterPro" id="IPR027417">
    <property type="entry name" value="P-loop_NTPase"/>
</dbReference>
<dbReference type="PROSITE" id="PS50837">
    <property type="entry name" value="NACHT"/>
    <property type="match status" value="1"/>
</dbReference>
<evidence type="ECO:0000259" key="5">
    <source>
        <dbReference type="PROSITE" id="PS50837"/>
    </source>
</evidence>
<dbReference type="PANTHER" id="PTHR24198">
    <property type="entry name" value="ANKYRIN REPEAT AND PROTEIN KINASE DOMAIN-CONTAINING PROTEIN"/>
    <property type="match status" value="1"/>
</dbReference>
<proteinExistence type="predicted"/>
<evidence type="ECO:0000313" key="6">
    <source>
        <dbReference type="EMBL" id="CEN60901.1"/>
    </source>
</evidence>
<dbReference type="EMBL" id="CDMC01000006">
    <property type="protein sequence ID" value="CEN60901.1"/>
    <property type="molecule type" value="Genomic_DNA"/>
</dbReference>
<organism evidence="6 7">
    <name type="scientific">Aspergillus calidoustus</name>
    <dbReference type="NCBI Taxonomy" id="454130"/>
    <lineage>
        <taxon>Eukaryota</taxon>
        <taxon>Fungi</taxon>
        <taxon>Dikarya</taxon>
        <taxon>Ascomycota</taxon>
        <taxon>Pezizomycotina</taxon>
        <taxon>Eurotiomycetes</taxon>
        <taxon>Eurotiomycetidae</taxon>
        <taxon>Eurotiales</taxon>
        <taxon>Aspergillaceae</taxon>
        <taxon>Aspergillus</taxon>
        <taxon>Aspergillus subgen. Nidulantes</taxon>
    </lineage>
</organism>
<name>A0A0U5GMV8_ASPCI</name>
<dbReference type="Pfam" id="PF12796">
    <property type="entry name" value="Ank_2"/>
    <property type="match status" value="3"/>
</dbReference>
<evidence type="ECO:0000256" key="4">
    <source>
        <dbReference type="SAM" id="MobiDB-lite"/>
    </source>
</evidence>
<sequence>MEEDDFVVVDTNEAPSSIEIPPELAATTKWLEPTAYIGESSELQQHLNWLVPGTGEWIEQTTEFRQWQTSSSQGALWIKAIAGAGKSVLVARLVSLLQQQGKAQGIPVLFFFFRQIVVANHGPDSLVRDWLAQLLPYSPSLQETLKDLRTRTSRVHEVAFNELWHILLDTLGSLKQVYCVVDALDELDTNHTSDFLPRLVALGQLAPDRVNLVMSSRPLPHIQKALNDPTVLEIRLENNQVNKDIAIFVDYRLRQAQPNLSERVLADIKQAVGNRVHPSFLYARLLLNELLEKHSAEDWSDDSVRQSLVSIPASLEDLYTHMLAEHSRKASVPEDRQVLILKLVTHATRPLRLLEIATVLDFLSMGSGSEDTYPDTKAMARMSCGPLLEILEDETVAIIHHSLTEFLTDPARIDAGLQAFPVIDSLETHRLIAEICLKYLSAAGLSECNKKDSELPKDLKRAQMKHPFTDYAAKTWFDHTRRIPELDEDFLALLADLMRPESTTFSAWISTVMKLKDFEVPTVTPIHAAAWAGMANYVETLLATGIDPNVSTKLETTPLAMAAQNGHAEVVKLLLRHGAAPDEPDFYGMKPLHYAARANHHAVVQALMDVNVSPTTPKTRDPTPRPCGNAPTSVGHTPLQYACSAGAIESVRAMMPHFTEKDAWHAIEHSIASSRDQLVELVVTFPGLSFDSDRGRTALFRAIEKVNFPIIQLLLKMGCDPKWKPKRSNIIYISHRWKPAESALLALTKSRDRFHTHDAASDALLERCLDLLLDAGCTVDSSELKAFVTKGLPGVEKLLQHGGSVEADTPGGDTPLHHFRPKKSSQRTLDALMRHGAQWTVARKSDGKTPLHTCLEDHYSLDVDLLAPYITDWNIPDANGNTPLHLLQERSESNVRKLVDLGADLSRRNHEGQTPLHLCRSKYDIKAFVAAGADVESRDAKGRTILLISVRDGYGDEERVKHLLAHGANVHAVDFEGNGVLSHAIRSREGGKLWEPLLSAGADPLETNYGGDTLFHRFMDRSSKLYPQSSNDGILERLLQHKELIPTAQNHAGQTILHLRCRQPPRFGGSKSLHEENLIERFPSKTIEALVEIPDNEGRRPIHDAVATSEYLVAWLIGKGATLTALTHAQQNVLHIAAISKQSNTLGLLLETLTISQREILLDQQDNQGKTPLFYACLSGHLETVSLLLEAGADVQIPDSNGETPLHACAYFKADPSIPARNRRESPDAAVHQPRETFGVDGVITALRAHGASIVVHDNLGRNPLEMAVEYRNEAMVAALLEDTEREMLQSAPQGRPRRIGRTSPEALVLAARHTSEASVVDSLSALNHYDAVSTCRRLMNVGAHKAIEEMASRDLSLIRPGQDSPYCRPPEDFLYDVVNWGLCELFETLGKMRGENKWIDGVPGEPRESRTLEPFLLHAVRRKTPSMDFLKVVVETFHADINIQSFREEYYKGGNRVLPSATAIGVLAEGDYWWQTEGVRYLLQHGANPDLCNGKGESPLHIALKGGYRRDQMVKILLEGGANPNLVDEEGNTPLGLAAGNAELVRLLLRHGANIHQGSNPILFSAITKQDVDTVRVILDAGIDCNKPFTDPQPLAEQAQPEELSVSEQVYGERRFRGFWFGDEEKKKEKDLLLCRPLHYACHARFEVVERKDKAHEIVKLLLAHGASPFLYTSPGNTKDIIIHDAIYQRGFFEPLLQHPNLDLDQRDGNGRTLFLAACSKRKLDSFDSRGTKTGPPEAIRQLCEMGADMTATDNNGDSAIHLLLRASQEGNQYGDTNIEAWSEPISFVLDRKPDLIRRRNTKGYTPFHTAAANHVFSLVDLLIERGSNPLEPDPNGNTILHHLATYMYKNERSGFLPQMASFISLGLDINARNNDGETPLLKYISCAKSDHGVFKRLSVIDKFTDIGADIFTQNNAGETILHVIAGATLPESDEFYDFDLRYVNIKESTKEGAFKYFMAKGLDPFKEDNRQQTAVDVAAACGKEGILALFQTGKEKRLNVDPD</sequence>
<dbReference type="PROSITE" id="PS50297">
    <property type="entry name" value="ANK_REP_REGION"/>
    <property type="match status" value="6"/>
</dbReference>
<dbReference type="Pfam" id="PF00023">
    <property type="entry name" value="Ank"/>
    <property type="match status" value="2"/>
</dbReference>
<dbReference type="Pfam" id="PF13637">
    <property type="entry name" value="Ank_4"/>
    <property type="match status" value="1"/>
</dbReference>
<dbReference type="SUPFAM" id="SSF52540">
    <property type="entry name" value="P-loop containing nucleoside triphosphate hydrolases"/>
    <property type="match status" value="1"/>
</dbReference>
<dbReference type="InterPro" id="IPR036770">
    <property type="entry name" value="Ankyrin_rpt-contain_sf"/>
</dbReference>
<dbReference type="InterPro" id="IPR056884">
    <property type="entry name" value="NPHP3-like_N"/>
</dbReference>
<dbReference type="PANTHER" id="PTHR24198:SF165">
    <property type="entry name" value="ANKYRIN REPEAT-CONTAINING PROTEIN-RELATED"/>
    <property type="match status" value="1"/>
</dbReference>
<feature type="repeat" description="ANK" evidence="3">
    <location>
        <begin position="1804"/>
        <end position="1836"/>
    </location>
</feature>
<feature type="repeat" description="ANK" evidence="3">
    <location>
        <begin position="587"/>
        <end position="619"/>
    </location>
</feature>
<feature type="repeat" description="ANK" evidence="3">
    <location>
        <begin position="521"/>
        <end position="553"/>
    </location>
</feature>
<feature type="repeat" description="ANK" evidence="3">
    <location>
        <begin position="554"/>
        <end position="586"/>
    </location>
</feature>
<evidence type="ECO:0000313" key="7">
    <source>
        <dbReference type="Proteomes" id="UP000054771"/>
    </source>
</evidence>
<dbReference type="InterPro" id="IPR007111">
    <property type="entry name" value="NACHT_NTPase"/>
</dbReference>
<dbReference type="OMA" id="HGSLWIK"/>
<accession>A0A0U5GMV8</accession>
<dbReference type="SUPFAM" id="SSF48403">
    <property type="entry name" value="Ankyrin repeat"/>
    <property type="match status" value="7"/>
</dbReference>
<dbReference type="PROSITE" id="PS50088">
    <property type="entry name" value="ANK_REPEAT"/>
    <property type="match status" value="7"/>
</dbReference>
<evidence type="ECO:0000256" key="2">
    <source>
        <dbReference type="ARBA" id="ARBA00023043"/>
    </source>
</evidence>
<dbReference type="Pfam" id="PF24883">
    <property type="entry name" value="NPHP3_N"/>
    <property type="match status" value="1"/>
</dbReference>
<dbReference type="OrthoDB" id="21416at2759"/>
<dbReference type="SMART" id="SM00248">
    <property type="entry name" value="ANK"/>
    <property type="match status" value="21"/>
</dbReference>
<dbReference type="Gene3D" id="1.25.40.20">
    <property type="entry name" value="Ankyrin repeat-containing domain"/>
    <property type="match status" value="7"/>
</dbReference>
<feature type="region of interest" description="Disordered" evidence="4">
    <location>
        <begin position="614"/>
        <end position="633"/>
    </location>
</feature>
<feature type="domain" description="NACHT" evidence="5">
    <location>
        <begin position="74"/>
        <end position="218"/>
    </location>
</feature>
<feature type="repeat" description="ANK" evidence="3">
    <location>
        <begin position="1496"/>
        <end position="1530"/>
    </location>
</feature>
<dbReference type="PRINTS" id="PR01415">
    <property type="entry name" value="ANKYRIN"/>
</dbReference>
<keyword evidence="2 3" id="KW-0040">ANK repeat</keyword>